<feature type="transmembrane region" description="Helical" evidence="6">
    <location>
        <begin position="257"/>
        <end position="283"/>
    </location>
</feature>
<feature type="transmembrane region" description="Helical" evidence="6">
    <location>
        <begin position="289"/>
        <end position="307"/>
    </location>
</feature>
<dbReference type="AlphaFoldDB" id="A0A4Q1HTT3"/>
<dbReference type="OrthoDB" id="597333at2"/>
<keyword evidence="9" id="KW-1185">Reference proteome</keyword>
<accession>A0A4Q1HTT3</accession>
<evidence type="ECO:0000256" key="6">
    <source>
        <dbReference type="SAM" id="Phobius"/>
    </source>
</evidence>
<dbReference type="Proteomes" id="UP000290849">
    <property type="component" value="Unassembled WGS sequence"/>
</dbReference>
<dbReference type="EMBL" id="PYAL01000001">
    <property type="protein sequence ID" value="RXN93215.1"/>
    <property type="molecule type" value="Genomic_DNA"/>
</dbReference>
<comment type="subcellular location">
    <subcellularLocation>
        <location evidence="1">Cell membrane</location>
        <topology evidence="1">Multi-pass membrane protein</topology>
    </subcellularLocation>
</comment>
<keyword evidence="2" id="KW-1003">Cell membrane</keyword>
<gene>
    <name evidence="8" type="ORF">C7R54_05800</name>
</gene>
<organism evidence="8 9">
    <name type="scientific">Achromobacter aloeverae</name>
    <dbReference type="NCBI Taxonomy" id="1750518"/>
    <lineage>
        <taxon>Bacteria</taxon>
        <taxon>Pseudomonadati</taxon>
        <taxon>Pseudomonadota</taxon>
        <taxon>Betaproteobacteria</taxon>
        <taxon>Burkholderiales</taxon>
        <taxon>Alcaligenaceae</taxon>
        <taxon>Achromobacter</taxon>
    </lineage>
</organism>
<dbReference type="PANTHER" id="PTHR35007">
    <property type="entry name" value="INTEGRAL MEMBRANE PROTEIN-RELATED"/>
    <property type="match status" value="1"/>
</dbReference>
<evidence type="ECO:0000256" key="4">
    <source>
        <dbReference type="ARBA" id="ARBA00022989"/>
    </source>
</evidence>
<evidence type="ECO:0000256" key="2">
    <source>
        <dbReference type="ARBA" id="ARBA00022475"/>
    </source>
</evidence>
<dbReference type="InterPro" id="IPR018076">
    <property type="entry name" value="T2SS_GspF_dom"/>
</dbReference>
<keyword evidence="3 6" id="KW-0812">Transmembrane</keyword>
<evidence type="ECO:0000256" key="3">
    <source>
        <dbReference type="ARBA" id="ARBA00022692"/>
    </source>
</evidence>
<evidence type="ECO:0000313" key="9">
    <source>
        <dbReference type="Proteomes" id="UP000290849"/>
    </source>
</evidence>
<keyword evidence="4 6" id="KW-1133">Transmembrane helix</keyword>
<dbReference type="Gene3D" id="1.20.81.30">
    <property type="entry name" value="Type II secretion system (T2SS), domain F"/>
    <property type="match status" value="1"/>
</dbReference>
<name>A0A4Q1HTT3_9BURK</name>
<comment type="caution">
    <text evidence="8">The sequence shown here is derived from an EMBL/GenBank/DDBJ whole genome shotgun (WGS) entry which is preliminary data.</text>
</comment>
<dbReference type="InterPro" id="IPR042094">
    <property type="entry name" value="T2SS_GspF_sf"/>
</dbReference>
<dbReference type="Pfam" id="PF00482">
    <property type="entry name" value="T2SSF"/>
    <property type="match status" value="1"/>
</dbReference>
<sequence>MMPWQWVLACIAAALVLLALAVLLWRHAGAGEQRAATSAFLERQLGRRRDAHAGAQADGGARALVATGRGLRGWHRILARAGVTPSAGFHLGLLGPLLAVPVFLLMAAGVFAAAAGLVLVAALTVFRMWLKIDRRQRRMLSQLPGFLESMVRLLTIGNSLNAAFQTAAGNVNEPLREVLSRADSLTRSGKELDVALRQVSEQYGLRQLFLLSSVIGVALRFGGRSDQILDRMAAFMRDVEQARDELSALSAEVRMSAWILALLPIGLAAFIIIFNNALFMMLWNDPAGTRMLMVAVGLQIGGSYWLYRMSRGL</sequence>
<reference evidence="8 9" key="1">
    <citation type="journal article" date="2017" name="Int. J. Syst. Evol. Microbiol.">
        <title>Achromobacter aloeverae sp. nov., isolated from the root of Aloe vera (L.) Burm.f.</title>
        <authorList>
            <person name="Kuncharoen N."/>
            <person name="Muramatsu Y."/>
            <person name="Shibata C."/>
            <person name="Kamakura Y."/>
            <person name="Nakagawa Y."/>
            <person name="Tanasupawat S."/>
        </authorList>
    </citation>
    <scope>NUCLEOTIDE SEQUENCE [LARGE SCALE GENOMIC DNA]</scope>
    <source>
        <strain evidence="8 9">AVA-1</strain>
    </source>
</reference>
<proteinExistence type="predicted"/>
<protein>
    <submittedName>
        <fullName evidence="8">Type II secretion protein F</fullName>
    </submittedName>
</protein>
<feature type="transmembrane region" description="Helical" evidence="6">
    <location>
        <begin position="102"/>
        <end position="130"/>
    </location>
</feature>
<evidence type="ECO:0000256" key="5">
    <source>
        <dbReference type="ARBA" id="ARBA00023136"/>
    </source>
</evidence>
<evidence type="ECO:0000313" key="8">
    <source>
        <dbReference type="EMBL" id="RXN93215.1"/>
    </source>
</evidence>
<dbReference type="PANTHER" id="PTHR35007:SF1">
    <property type="entry name" value="PILUS ASSEMBLY PROTEIN"/>
    <property type="match status" value="1"/>
</dbReference>
<evidence type="ECO:0000256" key="1">
    <source>
        <dbReference type="ARBA" id="ARBA00004651"/>
    </source>
</evidence>
<evidence type="ECO:0000259" key="7">
    <source>
        <dbReference type="Pfam" id="PF00482"/>
    </source>
</evidence>
<dbReference type="GO" id="GO:0005886">
    <property type="term" value="C:plasma membrane"/>
    <property type="evidence" value="ECO:0007669"/>
    <property type="project" value="UniProtKB-SubCell"/>
</dbReference>
<keyword evidence="5 6" id="KW-0472">Membrane</keyword>
<dbReference type="RefSeq" id="WP_129149171.1">
    <property type="nucleotide sequence ID" value="NZ_JBHSDO010000006.1"/>
</dbReference>
<feature type="domain" description="Type II secretion system protein GspF" evidence="7">
    <location>
        <begin position="146"/>
        <end position="272"/>
    </location>
</feature>